<dbReference type="OrthoDB" id="9154490at2"/>
<gene>
    <name evidence="2" type="ORF">D6C13_01565</name>
</gene>
<dbReference type="RefSeq" id="WP_120131097.1">
    <property type="nucleotide sequence ID" value="NZ_RAHH01000002.1"/>
</dbReference>
<keyword evidence="3" id="KW-1185">Reference proteome</keyword>
<keyword evidence="1" id="KW-1133">Transmembrane helix</keyword>
<evidence type="ECO:0000313" key="2">
    <source>
        <dbReference type="EMBL" id="RJT47081.1"/>
    </source>
</evidence>
<evidence type="ECO:0000313" key="3">
    <source>
        <dbReference type="Proteomes" id="UP000284908"/>
    </source>
</evidence>
<proteinExistence type="predicted"/>
<reference evidence="2 3" key="1">
    <citation type="submission" date="2018-09" db="EMBL/GenBank/DDBJ databases">
        <authorList>
            <person name="Le Fleche-Mateos A."/>
        </authorList>
    </citation>
    <scope>NUCLEOTIDE SEQUENCE [LARGE SCALE GENOMIC DNA]</scope>
    <source>
        <strain evidence="2 3">DSM 27399</strain>
    </source>
</reference>
<keyword evidence="1" id="KW-0812">Transmembrane</keyword>
<feature type="transmembrane region" description="Helical" evidence="1">
    <location>
        <begin position="51"/>
        <end position="74"/>
    </location>
</feature>
<accession>A0A419NE93</accession>
<dbReference type="EMBL" id="RAHH01000002">
    <property type="protein sequence ID" value="RJT47081.1"/>
    <property type="molecule type" value="Genomic_DNA"/>
</dbReference>
<feature type="transmembrane region" description="Helical" evidence="1">
    <location>
        <begin position="80"/>
        <end position="104"/>
    </location>
</feature>
<keyword evidence="1" id="KW-0472">Membrane</keyword>
<sequence length="129" mass="14524">MDINIAHGLSALWNCLIIALAASSISMSITQADLFEPMRNWIEKKNSTLGHLFKCFYCFSHWVVFAGMVIYHPLIINSNYIIADWLVSAFLTLTLTTFINGLMFKVFQSAISTHVLKARARNELSGDAH</sequence>
<dbReference type="AlphaFoldDB" id="A0A419NE93"/>
<protein>
    <submittedName>
        <fullName evidence="2">DUF1360 domain-containing protein</fullName>
    </submittedName>
</protein>
<organism evidence="2 3">
    <name type="scientific">Rahnella woolbedingensis</name>
    <dbReference type="NCBI Taxonomy" id="1510574"/>
    <lineage>
        <taxon>Bacteria</taxon>
        <taxon>Pseudomonadati</taxon>
        <taxon>Pseudomonadota</taxon>
        <taxon>Gammaproteobacteria</taxon>
        <taxon>Enterobacterales</taxon>
        <taxon>Yersiniaceae</taxon>
        <taxon>Rahnella</taxon>
    </lineage>
</organism>
<evidence type="ECO:0000256" key="1">
    <source>
        <dbReference type="SAM" id="Phobius"/>
    </source>
</evidence>
<feature type="transmembrane region" description="Helical" evidence="1">
    <location>
        <begin position="6"/>
        <end position="30"/>
    </location>
</feature>
<comment type="caution">
    <text evidence="2">The sequence shown here is derived from an EMBL/GenBank/DDBJ whole genome shotgun (WGS) entry which is preliminary data.</text>
</comment>
<name>A0A419NE93_9GAMM</name>
<dbReference type="Proteomes" id="UP000284908">
    <property type="component" value="Unassembled WGS sequence"/>
</dbReference>